<evidence type="ECO:0000259" key="8">
    <source>
        <dbReference type="PROSITE" id="PS50928"/>
    </source>
</evidence>
<dbReference type="AlphaFoldDB" id="A0A559K9P8"/>
<protein>
    <submittedName>
        <fullName evidence="9">Sugar ABC transporter permease</fullName>
    </submittedName>
</protein>
<feature type="transmembrane region" description="Helical" evidence="7">
    <location>
        <begin position="136"/>
        <end position="160"/>
    </location>
</feature>
<dbReference type="Proteomes" id="UP000317036">
    <property type="component" value="Unassembled WGS sequence"/>
</dbReference>
<organism evidence="9 10">
    <name type="scientific">Paenibacillus cremeus</name>
    <dbReference type="NCBI Taxonomy" id="2163881"/>
    <lineage>
        <taxon>Bacteria</taxon>
        <taxon>Bacillati</taxon>
        <taxon>Bacillota</taxon>
        <taxon>Bacilli</taxon>
        <taxon>Bacillales</taxon>
        <taxon>Paenibacillaceae</taxon>
        <taxon>Paenibacillus</taxon>
    </lineage>
</organism>
<gene>
    <name evidence="9" type="ORF">FPZ49_16320</name>
</gene>
<evidence type="ECO:0000313" key="10">
    <source>
        <dbReference type="Proteomes" id="UP000317036"/>
    </source>
</evidence>
<dbReference type="PANTHER" id="PTHR43227:SF11">
    <property type="entry name" value="BLL4140 PROTEIN"/>
    <property type="match status" value="1"/>
</dbReference>
<keyword evidence="2 7" id="KW-0813">Transport</keyword>
<feature type="domain" description="ABC transmembrane type-1" evidence="8">
    <location>
        <begin position="90"/>
        <end position="304"/>
    </location>
</feature>
<feature type="transmembrane region" description="Helical" evidence="7">
    <location>
        <begin position="180"/>
        <end position="202"/>
    </location>
</feature>
<dbReference type="GO" id="GO:0055085">
    <property type="term" value="P:transmembrane transport"/>
    <property type="evidence" value="ECO:0007669"/>
    <property type="project" value="InterPro"/>
</dbReference>
<evidence type="ECO:0000256" key="3">
    <source>
        <dbReference type="ARBA" id="ARBA00022475"/>
    </source>
</evidence>
<evidence type="ECO:0000256" key="7">
    <source>
        <dbReference type="RuleBase" id="RU363032"/>
    </source>
</evidence>
<evidence type="ECO:0000256" key="2">
    <source>
        <dbReference type="ARBA" id="ARBA00022448"/>
    </source>
</evidence>
<dbReference type="RefSeq" id="WP_144848797.1">
    <property type="nucleotide sequence ID" value="NZ_VNJI01000019.1"/>
</dbReference>
<evidence type="ECO:0000313" key="9">
    <source>
        <dbReference type="EMBL" id="TVY08839.1"/>
    </source>
</evidence>
<evidence type="ECO:0000256" key="6">
    <source>
        <dbReference type="ARBA" id="ARBA00023136"/>
    </source>
</evidence>
<evidence type="ECO:0000256" key="4">
    <source>
        <dbReference type="ARBA" id="ARBA00022692"/>
    </source>
</evidence>
<keyword evidence="3" id="KW-1003">Cell membrane</keyword>
<dbReference type="InterPro" id="IPR000515">
    <property type="entry name" value="MetI-like"/>
</dbReference>
<keyword evidence="4 7" id="KW-0812">Transmembrane</keyword>
<dbReference type="CDD" id="cd06261">
    <property type="entry name" value="TM_PBP2"/>
    <property type="match status" value="1"/>
</dbReference>
<dbReference type="InterPro" id="IPR035906">
    <property type="entry name" value="MetI-like_sf"/>
</dbReference>
<dbReference type="EMBL" id="VNJI01000019">
    <property type="protein sequence ID" value="TVY08839.1"/>
    <property type="molecule type" value="Genomic_DNA"/>
</dbReference>
<name>A0A559K9P8_9BACL</name>
<dbReference type="Pfam" id="PF00528">
    <property type="entry name" value="BPD_transp_1"/>
    <property type="match status" value="1"/>
</dbReference>
<sequence length="317" mass="35619">MNQSIMNQGTNREAAAARRSGWRAYTRNYDLYLMLVPVLAYYVIFQLQPIYGLQIAFKDFSASLGIWGSPWVGFAHFERFFSSYYFGRLLTNTIEISLYALAVGFPMPIILALLLNEIHLLKLKKFIQNITYFPHFVSVIVVAGMINAFTSPDGFINTIVSWFGGEKASFLTNPAYFKTIYVISNVWQHTGWSAIIYIAALASINPELYEAATIDGASRWKKILYVSIPGIFSTIVVLFILQIGSLLDVGFQKILLLQNPLNLEASDVISTYVYRTGILQGNYSLSTAVGLFNTLINVTLLVTSNAVIKRLTNHSLW</sequence>
<comment type="subcellular location">
    <subcellularLocation>
        <location evidence="1 7">Cell membrane</location>
        <topology evidence="1 7">Multi-pass membrane protein</topology>
    </subcellularLocation>
</comment>
<dbReference type="InterPro" id="IPR050809">
    <property type="entry name" value="UgpAE/MalFG_permease"/>
</dbReference>
<comment type="similarity">
    <text evidence="7">Belongs to the binding-protein-dependent transport system permease family.</text>
</comment>
<proteinExistence type="inferred from homology"/>
<comment type="caution">
    <text evidence="9">The sequence shown here is derived from an EMBL/GenBank/DDBJ whole genome shotgun (WGS) entry which is preliminary data.</text>
</comment>
<feature type="transmembrane region" description="Helical" evidence="7">
    <location>
        <begin position="31"/>
        <end position="51"/>
    </location>
</feature>
<dbReference type="GO" id="GO:0005886">
    <property type="term" value="C:plasma membrane"/>
    <property type="evidence" value="ECO:0007669"/>
    <property type="project" value="UniProtKB-SubCell"/>
</dbReference>
<keyword evidence="6 7" id="KW-0472">Membrane</keyword>
<dbReference type="Gene3D" id="1.10.3720.10">
    <property type="entry name" value="MetI-like"/>
    <property type="match status" value="1"/>
</dbReference>
<dbReference type="PANTHER" id="PTHR43227">
    <property type="entry name" value="BLL4140 PROTEIN"/>
    <property type="match status" value="1"/>
</dbReference>
<feature type="transmembrane region" description="Helical" evidence="7">
    <location>
        <begin position="223"/>
        <end position="247"/>
    </location>
</feature>
<evidence type="ECO:0000256" key="5">
    <source>
        <dbReference type="ARBA" id="ARBA00022989"/>
    </source>
</evidence>
<accession>A0A559K9P8</accession>
<keyword evidence="10" id="KW-1185">Reference proteome</keyword>
<evidence type="ECO:0000256" key="1">
    <source>
        <dbReference type="ARBA" id="ARBA00004651"/>
    </source>
</evidence>
<dbReference type="SUPFAM" id="SSF161098">
    <property type="entry name" value="MetI-like"/>
    <property type="match status" value="1"/>
</dbReference>
<keyword evidence="5 7" id="KW-1133">Transmembrane helix</keyword>
<feature type="transmembrane region" description="Helical" evidence="7">
    <location>
        <begin position="96"/>
        <end position="115"/>
    </location>
</feature>
<feature type="transmembrane region" description="Helical" evidence="7">
    <location>
        <begin position="283"/>
        <end position="308"/>
    </location>
</feature>
<dbReference type="OrthoDB" id="2556834at2"/>
<reference evidence="9 10" key="1">
    <citation type="submission" date="2019-07" db="EMBL/GenBank/DDBJ databases">
        <authorList>
            <person name="Kim J."/>
        </authorList>
    </citation>
    <scope>NUCLEOTIDE SEQUENCE [LARGE SCALE GENOMIC DNA]</scope>
    <source>
        <strain evidence="9 10">JC52</strain>
    </source>
</reference>
<dbReference type="PROSITE" id="PS50928">
    <property type="entry name" value="ABC_TM1"/>
    <property type="match status" value="1"/>
</dbReference>